<organism evidence="4">
    <name type="scientific">Haemonchus placei</name>
    <name type="common">Barber's pole worm</name>
    <dbReference type="NCBI Taxonomy" id="6290"/>
    <lineage>
        <taxon>Eukaryota</taxon>
        <taxon>Metazoa</taxon>
        <taxon>Ecdysozoa</taxon>
        <taxon>Nematoda</taxon>
        <taxon>Chromadorea</taxon>
        <taxon>Rhabditida</taxon>
        <taxon>Rhabditina</taxon>
        <taxon>Rhabditomorpha</taxon>
        <taxon>Strongyloidea</taxon>
        <taxon>Trichostrongylidae</taxon>
        <taxon>Haemonchus</taxon>
    </lineage>
</organism>
<reference evidence="2 3" key="2">
    <citation type="submission" date="2018-11" db="EMBL/GenBank/DDBJ databases">
        <authorList>
            <consortium name="Pathogen Informatics"/>
        </authorList>
    </citation>
    <scope>NUCLEOTIDE SEQUENCE [LARGE SCALE GENOMIC DNA]</scope>
    <source>
        <strain evidence="2 3">MHpl1</strain>
    </source>
</reference>
<dbReference type="AlphaFoldDB" id="A0A0N4WL93"/>
<name>A0A0N4WL93_HAEPC</name>
<dbReference type="WBParaSite" id="HPLM_0001190701-mRNA-1">
    <property type="protein sequence ID" value="HPLM_0001190701-mRNA-1"/>
    <property type="gene ID" value="HPLM_0001190701"/>
</dbReference>
<protein>
    <submittedName>
        <fullName evidence="4">Transposase</fullName>
    </submittedName>
</protein>
<gene>
    <name evidence="2" type="ORF">HPLM_LOCUS11899</name>
</gene>
<evidence type="ECO:0000256" key="1">
    <source>
        <dbReference type="SAM" id="MobiDB-lite"/>
    </source>
</evidence>
<evidence type="ECO:0000313" key="2">
    <source>
        <dbReference type="EMBL" id="VDO44159.1"/>
    </source>
</evidence>
<reference evidence="4" key="1">
    <citation type="submission" date="2017-02" db="UniProtKB">
        <authorList>
            <consortium name="WormBaseParasite"/>
        </authorList>
    </citation>
    <scope>IDENTIFICATION</scope>
</reference>
<evidence type="ECO:0000313" key="3">
    <source>
        <dbReference type="Proteomes" id="UP000268014"/>
    </source>
</evidence>
<dbReference type="Proteomes" id="UP000268014">
    <property type="component" value="Unassembled WGS sequence"/>
</dbReference>
<feature type="compositionally biased region" description="Polar residues" evidence="1">
    <location>
        <begin position="1"/>
        <end position="11"/>
    </location>
</feature>
<dbReference type="EMBL" id="UZAF01017701">
    <property type="protein sequence ID" value="VDO44159.1"/>
    <property type="molecule type" value="Genomic_DNA"/>
</dbReference>
<proteinExistence type="predicted"/>
<accession>A0A0N4WL93</accession>
<evidence type="ECO:0000313" key="4">
    <source>
        <dbReference type="WBParaSite" id="HPLM_0001190701-mRNA-1"/>
    </source>
</evidence>
<feature type="region of interest" description="Disordered" evidence="1">
    <location>
        <begin position="1"/>
        <end position="27"/>
    </location>
</feature>
<sequence>MRGRVYQTSNGKRFVPSHQPPTVKHAQRSLRNIPRPYLDTLLDSLPRTGQAVIDANEFAIEYWFCLLIIVR</sequence>
<keyword evidence="3" id="KW-1185">Reference proteome</keyword>